<dbReference type="GO" id="GO:0004814">
    <property type="term" value="F:arginine-tRNA ligase activity"/>
    <property type="evidence" value="ECO:0007669"/>
    <property type="project" value="UniProtKB-EC"/>
</dbReference>
<evidence type="ECO:0000256" key="1">
    <source>
        <dbReference type="ARBA" id="ARBA00022598"/>
    </source>
</evidence>
<dbReference type="InterPro" id="IPR001278">
    <property type="entry name" value="Arg-tRNA-ligase"/>
</dbReference>
<sequence>FKVEVPADRANGDYSVNAAFACARAFRTAPKKIADAVSKYIDLGDSYFESCSVAGPGFINFTLGDRYYADILLDIKECGEKYGSSDFGKNKKVNVEFVSANPTGPMHMGNARGGALGDCLASVLSMAGYDVSREFYINDAGNQIDKFALSLDIRYQQLFLGDNAPSLP</sequence>
<dbReference type="InterPro" id="IPR035684">
    <property type="entry name" value="ArgRS_core"/>
</dbReference>
<comment type="caution">
    <text evidence="6">The sequence shown here is derived from an EMBL/GenBank/DDBJ whole genome shotgun (WGS) entry which is preliminary data.</text>
</comment>
<dbReference type="SMART" id="SM01016">
    <property type="entry name" value="Arg_tRNA_synt_N"/>
    <property type="match status" value="1"/>
</dbReference>
<dbReference type="Gene3D" id="3.40.50.620">
    <property type="entry name" value="HUPs"/>
    <property type="match status" value="1"/>
</dbReference>
<keyword evidence="4 6" id="KW-0030">Aminoacyl-tRNA synthetase</keyword>
<dbReference type="EC" id="6.1.1.19" evidence="6"/>
<keyword evidence="2" id="KW-0547">Nucleotide-binding</keyword>
<proteinExistence type="predicted"/>
<dbReference type="InterPro" id="IPR036695">
    <property type="entry name" value="Arg-tRNA-synth_N_sf"/>
</dbReference>
<evidence type="ECO:0000256" key="2">
    <source>
        <dbReference type="ARBA" id="ARBA00022741"/>
    </source>
</evidence>
<dbReference type="InterPro" id="IPR014729">
    <property type="entry name" value="Rossmann-like_a/b/a_fold"/>
</dbReference>
<protein>
    <submittedName>
        <fullName evidence="6">Arginyl-tRNA synthetase</fullName>
        <ecNumber evidence="6">6.1.1.19</ecNumber>
    </submittedName>
</protein>
<dbReference type="Pfam" id="PF00750">
    <property type="entry name" value="tRNA-synt_1d"/>
    <property type="match status" value="1"/>
</dbReference>
<dbReference type="GO" id="GO:0005737">
    <property type="term" value="C:cytoplasm"/>
    <property type="evidence" value="ECO:0007669"/>
    <property type="project" value="InterPro"/>
</dbReference>
<name>K1T031_9ZZZZ</name>
<dbReference type="PANTHER" id="PTHR11956">
    <property type="entry name" value="ARGINYL-TRNA SYNTHETASE"/>
    <property type="match status" value="1"/>
</dbReference>
<dbReference type="SUPFAM" id="SSF55190">
    <property type="entry name" value="Arginyl-tRNA synthetase (ArgRS), N-terminal 'additional' domain"/>
    <property type="match status" value="1"/>
</dbReference>
<dbReference type="SUPFAM" id="SSF52374">
    <property type="entry name" value="Nucleotidylyl transferase"/>
    <property type="match status" value="1"/>
</dbReference>
<evidence type="ECO:0000256" key="4">
    <source>
        <dbReference type="ARBA" id="ARBA00023146"/>
    </source>
</evidence>
<dbReference type="InterPro" id="IPR005148">
    <property type="entry name" value="Arg-tRNA-synth_N"/>
</dbReference>
<feature type="non-terminal residue" evidence="6">
    <location>
        <position position="1"/>
    </location>
</feature>
<dbReference type="PANTHER" id="PTHR11956:SF5">
    <property type="entry name" value="ARGININE--TRNA LIGASE, CYTOPLASMIC"/>
    <property type="match status" value="1"/>
</dbReference>
<feature type="domain" description="Arginyl tRNA synthetase N-terminal" evidence="5">
    <location>
        <begin position="1"/>
        <end position="63"/>
    </location>
</feature>
<reference evidence="6" key="1">
    <citation type="journal article" date="2013" name="Environ. Microbiol.">
        <title>Microbiota from the distal guts of lean and obese adolescents exhibit partial functional redundancy besides clear differences in community structure.</title>
        <authorList>
            <person name="Ferrer M."/>
            <person name="Ruiz A."/>
            <person name="Lanza F."/>
            <person name="Haange S.B."/>
            <person name="Oberbach A."/>
            <person name="Till H."/>
            <person name="Bargiela R."/>
            <person name="Campoy C."/>
            <person name="Segura M.T."/>
            <person name="Richter M."/>
            <person name="von Bergen M."/>
            <person name="Seifert J."/>
            <person name="Suarez A."/>
        </authorList>
    </citation>
    <scope>NUCLEOTIDE SEQUENCE</scope>
</reference>
<evidence type="ECO:0000259" key="5">
    <source>
        <dbReference type="SMART" id="SM01016"/>
    </source>
</evidence>
<feature type="non-terminal residue" evidence="6">
    <location>
        <position position="168"/>
    </location>
</feature>
<dbReference type="GO" id="GO:0006420">
    <property type="term" value="P:arginyl-tRNA aminoacylation"/>
    <property type="evidence" value="ECO:0007669"/>
    <property type="project" value="InterPro"/>
</dbReference>
<accession>K1T031</accession>
<dbReference type="GO" id="GO:0005524">
    <property type="term" value="F:ATP binding"/>
    <property type="evidence" value="ECO:0007669"/>
    <property type="project" value="UniProtKB-KW"/>
</dbReference>
<dbReference type="InterPro" id="IPR001412">
    <property type="entry name" value="aa-tRNA-synth_I_CS"/>
</dbReference>
<dbReference type="PROSITE" id="PS00178">
    <property type="entry name" value="AA_TRNA_LIGASE_I"/>
    <property type="match status" value="1"/>
</dbReference>
<dbReference type="Gene3D" id="3.30.1360.70">
    <property type="entry name" value="Arginyl tRNA synthetase N-terminal domain"/>
    <property type="match status" value="1"/>
</dbReference>
<evidence type="ECO:0000313" key="6">
    <source>
        <dbReference type="EMBL" id="EKC52866.1"/>
    </source>
</evidence>
<gene>
    <name evidence="6" type="ORF">OBE_12878</name>
</gene>
<dbReference type="Pfam" id="PF03485">
    <property type="entry name" value="Arg_tRNA_synt_N"/>
    <property type="match status" value="1"/>
</dbReference>
<organism evidence="6">
    <name type="scientific">human gut metagenome</name>
    <dbReference type="NCBI Taxonomy" id="408170"/>
    <lineage>
        <taxon>unclassified sequences</taxon>
        <taxon>metagenomes</taxon>
        <taxon>organismal metagenomes</taxon>
    </lineage>
</organism>
<keyword evidence="1 6" id="KW-0436">Ligase</keyword>
<dbReference type="AlphaFoldDB" id="K1T031"/>
<keyword evidence="3" id="KW-0067">ATP-binding</keyword>
<evidence type="ECO:0000256" key="3">
    <source>
        <dbReference type="ARBA" id="ARBA00022840"/>
    </source>
</evidence>
<dbReference type="PRINTS" id="PR01038">
    <property type="entry name" value="TRNASYNTHARG"/>
</dbReference>
<dbReference type="EMBL" id="AJWZ01008887">
    <property type="protein sequence ID" value="EKC52866.1"/>
    <property type="molecule type" value="Genomic_DNA"/>
</dbReference>